<keyword evidence="10 12" id="KW-0413">Isomerase</keyword>
<dbReference type="PANTHER" id="PTHR30580:SF0">
    <property type="entry name" value="PRIMOSOMAL PROTEIN N"/>
    <property type="match status" value="1"/>
</dbReference>
<comment type="catalytic activity">
    <reaction evidence="11 12">
        <text>ATP + H2O = ADP + phosphate + H(+)</text>
        <dbReference type="Rhea" id="RHEA:13065"/>
        <dbReference type="ChEBI" id="CHEBI:15377"/>
        <dbReference type="ChEBI" id="CHEBI:15378"/>
        <dbReference type="ChEBI" id="CHEBI:30616"/>
        <dbReference type="ChEBI" id="CHEBI:43474"/>
        <dbReference type="ChEBI" id="CHEBI:456216"/>
        <dbReference type="EC" id="5.6.2.4"/>
    </reaction>
</comment>
<dbReference type="Pfam" id="PF18319">
    <property type="entry name" value="Zn_ribbon_PriA"/>
    <property type="match status" value="1"/>
</dbReference>
<evidence type="ECO:0000259" key="13">
    <source>
        <dbReference type="PROSITE" id="PS51192"/>
    </source>
</evidence>
<feature type="binding site" evidence="12">
    <location>
        <position position="556"/>
    </location>
    <ligand>
        <name>Zn(2+)</name>
        <dbReference type="ChEBI" id="CHEBI:29105"/>
        <label>1</label>
    </ligand>
</feature>
<dbReference type="Pfam" id="PF00271">
    <property type="entry name" value="Helicase_C"/>
    <property type="match status" value="1"/>
</dbReference>
<dbReference type="SMART" id="SM00487">
    <property type="entry name" value="DEXDc"/>
    <property type="match status" value="1"/>
</dbReference>
<name>A0A7W0C733_9BACT</name>
<keyword evidence="8 12" id="KW-0067">ATP-binding</keyword>
<dbReference type="GO" id="GO:0006310">
    <property type="term" value="P:DNA recombination"/>
    <property type="evidence" value="ECO:0007669"/>
    <property type="project" value="InterPro"/>
</dbReference>
<feature type="binding site" evidence="12">
    <location>
        <position position="543"/>
    </location>
    <ligand>
        <name>Zn(2+)</name>
        <dbReference type="ChEBI" id="CHEBI:29105"/>
        <label>2</label>
    </ligand>
</feature>
<dbReference type="PROSITE" id="PS51192">
    <property type="entry name" value="HELICASE_ATP_BIND_1"/>
    <property type="match status" value="1"/>
</dbReference>
<keyword evidence="16" id="KW-1185">Reference proteome</keyword>
<dbReference type="InterPro" id="IPR040498">
    <property type="entry name" value="PriA_CRR"/>
</dbReference>
<dbReference type="GO" id="GO:0006270">
    <property type="term" value="P:DNA replication initiation"/>
    <property type="evidence" value="ECO:0007669"/>
    <property type="project" value="TreeGrafter"/>
</dbReference>
<sequence>MPTRHKQVEVAVAMPVFGTYTYQVPPALEGLVEAGKRVLVPFGSRRITGYVLGDDSRDTADNLKPVDDVIDDDTPLFPAEMIPFFRWIADYYIHPIGEVISDALPGGINPSEYAVFSPTARGRRALEENTLDTAEKKVLARLTEKACRWAALCKNTGEDIPRSLLEKMRRQGLIEKQHQLKRQTVRTKTERCAALADTSADESGLSEPKAKIIQHLRTNGQSPVAALKKIVPTAAAHVRDLAKKEIVCIVEQEVYRDPFGDPVTPDTPPRLTAEQQRVVREAAEAVTSGFRTYLLAGVTGSGKTEVYMHIAAHALEHNRTALVLVPEIALISEIERRFRARFGARVAVLHSGLSAGERFDQWMRIARGEAPVVIGARSAVFAPLTQPGVIIVDEEHDTSYKQEGRLHYNARDMAVVRAKLANGAVVLGSATPSVQSVYNVAAGKFRELNLTRRIHRQAMPEVAVVDLRQHKGLKGARRFITPPLEEEIRATLGRNEQVLLFLNRRGFASYPVCAQCGEALKCRHCDITLTLHKKANIYKCHMCGYFRAAVSKCDTCGSASIKQLGTGTEKLEDAVATLFPEARVARMDKDTINRKGALLKILKDLREQKIDILVGTQMVAKGHDFPNITLVGIICADLSLSFPDFRAGEMTFQVLAQVAGRAGRGTAPGKVVLQTYSPDHFAIRAARIQDFMSFYNQEIKFRKALQYPPFARMTQLKISGRDKTKARQQAEDLGRLCQQIQNSGDPNLKQVQVLGPIESPVTRIAGRYRWQILLKAPEAGAVRKMLNLLRTQNPSAFPGREIHTAIDVDPFFMM</sequence>
<feature type="binding site" evidence="12">
    <location>
        <position position="522"/>
    </location>
    <ligand>
        <name>Zn(2+)</name>
        <dbReference type="ChEBI" id="CHEBI:29105"/>
        <label>2</label>
    </ligand>
</feature>
<evidence type="ECO:0000256" key="6">
    <source>
        <dbReference type="ARBA" id="ARBA00022806"/>
    </source>
</evidence>
<dbReference type="FunFam" id="3.40.50.300:FF:000489">
    <property type="entry name" value="Primosome assembly protein PriA"/>
    <property type="match status" value="1"/>
</dbReference>
<dbReference type="Pfam" id="PF00270">
    <property type="entry name" value="DEAD"/>
    <property type="match status" value="1"/>
</dbReference>
<dbReference type="GO" id="GO:0016787">
    <property type="term" value="F:hydrolase activity"/>
    <property type="evidence" value="ECO:0007669"/>
    <property type="project" value="UniProtKB-KW"/>
</dbReference>
<evidence type="ECO:0000256" key="5">
    <source>
        <dbReference type="ARBA" id="ARBA00022801"/>
    </source>
</evidence>
<dbReference type="GO" id="GO:0006302">
    <property type="term" value="P:double-strand break repair"/>
    <property type="evidence" value="ECO:0007669"/>
    <property type="project" value="InterPro"/>
</dbReference>
<feature type="domain" description="Helicase ATP-binding" evidence="13">
    <location>
        <begin position="284"/>
        <end position="450"/>
    </location>
</feature>
<dbReference type="GO" id="GO:1990077">
    <property type="term" value="C:primosome complex"/>
    <property type="evidence" value="ECO:0007669"/>
    <property type="project" value="UniProtKB-UniRule"/>
</dbReference>
<evidence type="ECO:0000256" key="8">
    <source>
        <dbReference type="ARBA" id="ARBA00022840"/>
    </source>
</evidence>
<dbReference type="HAMAP" id="MF_00983">
    <property type="entry name" value="PriA"/>
    <property type="match status" value="1"/>
</dbReference>
<keyword evidence="3 12" id="KW-0479">Metal-binding</keyword>
<dbReference type="InterPro" id="IPR027417">
    <property type="entry name" value="P-loop_NTPase"/>
</dbReference>
<evidence type="ECO:0000256" key="7">
    <source>
        <dbReference type="ARBA" id="ARBA00022833"/>
    </source>
</evidence>
<keyword evidence="7 12" id="KW-0862">Zinc</keyword>
<dbReference type="Pfam" id="PF18074">
    <property type="entry name" value="PriA_C"/>
    <property type="match status" value="1"/>
</dbReference>
<dbReference type="InterPro" id="IPR014001">
    <property type="entry name" value="Helicase_ATP-bd"/>
</dbReference>
<feature type="binding site" evidence="12">
    <location>
        <position position="553"/>
    </location>
    <ligand>
        <name>Zn(2+)</name>
        <dbReference type="ChEBI" id="CHEBI:29105"/>
        <label>1</label>
    </ligand>
</feature>
<comment type="cofactor">
    <cofactor evidence="12">
        <name>Zn(2+)</name>
        <dbReference type="ChEBI" id="CHEBI:29105"/>
    </cofactor>
    <text evidence="12">Binds 2 zinc ions per subunit.</text>
</comment>
<dbReference type="SUPFAM" id="SSF52540">
    <property type="entry name" value="P-loop containing nucleoside triphosphate hydrolases"/>
    <property type="match status" value="2"/>
</dbReference>
<feature type="binding site" evidence="12">
    <location>
        <position position="540"/>
    </location>
    <ligand>
        <name>Zn(2+)</name>
        <dbReference type="ChEBI" id="CHEBI:29105"/>
        <label>2</label>
    </ligand>
</feature>
<evidence type="ECO:0000313" key="15">
    <source>
        <dbReference type="EMBL" id="MBA2880255.1"/>
    </source>
</evidence>
<protein>
    <recommendedName>
        <fullName evidence="12">Replication restart protein PriA</fullName>
    </recommendedName>
    <alternativeName>
        <fullName evidence="12">ATP-dependent DNA helicase PriA</fullName>
        <ecNumber evidence="12">5.6.2.4</ecNumber>
    </alternativeName>
    <alternativeName>
        <fullName evidence="12">DNA 3'-5' helicase PriA</fullName>
    </alternativeName>
</protein>
<evidence type="ECO:0000256" key="9">
    <source>
        <dbReference type="ARBA" id="ARBA00023125"/>
    </source>
</evidence>
<dbReference type="InterPro" id="IPR011545">
    <property type="entry name" value="DEAD/DEAH_box_helicase_dom"/>
</dbReference>
<dbReference type="EMBL" id="JACDUS010000001">
    <property type="protein sequence ID" value="MBA2880255.1"/>
    <property type="molecule type" value="Genomic_DNA"/>
</dbReference>
<dbReference type="FunFam" id="3.40.1440.60:FF:000001">
    <property type="entry name" value="Primosomal protein N"/>
    <property type="match status" value="1"/>
</dbReference>
<feature type="binding site" evidence="12">
    <location>
        <position position="513"/>
    </location>
    <ligand>
        <name>Zn(2+)</name>
        <dbReference type="ChEBI" id="CHEBI:29105"/>
        <label>1</label>
    </ligand>
</feature>
<dbReference type="Gene3D" id="3.40.1440.60">
    <property type="entry name" value="PriA, 3(prime) DNA-binding domain"/>
    <property type="match status" value="1"/>
</dbReference>
<evidence type="ECO:0000259" key="14">
    <source>
        <dbReference type="PROSITE" id="PS51194"/>
    </source>
</evidence>
<evidence type="ECO:0000256" key="4">
    <source>
        <dbReference type="ARBA" id="ARBA00022741"/>
    </source>
</evidence>
<feature type="binding site" evidence="12">
    <location>
        <position position="516"/>
    </location>
    <ligand>
        <name>Zn(2+)</name>
        <dbReference type="ChEBI" id="CHEBI:29105"/>
        <label>1</label>
    </ligand>
</feature>
<evidence type="ECO:0000313" key="16">
    <source>
        <dbReference type="Proteomes" id="UP000525298"/>
    </source>
</evidence>
<dbReference type="InterPro" id="IPR042115">
    <property type="entry name" value="PriA_3primeBD_sf"/>
</dbReference>
<comment type="catalytic activity">
    <reaction evidence="12">
        <text>Couples ATP hydrolysis with the unwinding of duplex DNA by translocating in the 3'-5' direction.</text>
        <dbReference type="EC" id="5.6.2.4"/>
    </reaction>
</comment>
<dbReference type="GO" id="GO:0006269">
    <property type="term" value="P:DNA replication, synthesis of primer"/>
    <property type="evidence" value="ECO:0007669"/>
    <property type="project" value="UniProtKB-KW"/>
</dbReference>
<dbReference type="InterPro" id="IPR041236">
    <property type="entry name" value="PriA_C"/>
</dbReference>
<dbReference type="EC" id="5.6.2.4" evidence="12"/>
<dbReference type="InterPro" id="IPR001650">
    <property type="entry name" value="Helicase_C-like"/>
</dbReference>
<comment type="caution">
    <text evidence="15">The sequence shown here is derived from an EMBL/GenBank/DDBJ whole genome shotgun (WGS) entry which is preliminary data.</text>
</comment>
<dbReference type="GO" id="GO:0043138">
    <property type="term" value="F:3'-5' DNA helicase activity"/>
    <property type="evidence" value="ECO:0007669"/>
    <property type="project" value="UniProtKB-EC"/>
</dbReference>
<keyword evidence="6 12" id="KW-0347">Helicase</keyword>
<feature type="binding site" evidence="12">
    <location>
        <position position="525"/>
    </location>
    <ligand>
        <name>Zn(2+)</name>
        <dbReference type="ChEBI" id="CHEBI:29105"/>
        <label>2</label>
    </ligand>
</feature>
<comment type="similarity">
    <text evidence="12">Belongs to the helicase family. PriA subfamily.</text>
</comment>
<reference evidence="15 16" key="1">
    <citation type="submission" date="2020-07" db="EMBL/GenBank/DDBJ databases">
        <title>Genomic Encyclopedia of Type Strains, Phase IV (KMG-IV): sequencing the most valuable type-strain genomes for metagenomic binning, comparative biology and taxonomic classification.</title>
        <authorList>
            <person name="Goeker M."/>
        </authorList>
    </citation>
    <scope>NUCLEOTIDE SEQUENCE [LARGE SCALE GENOMIC DNA]</scope>
    <source>
        <strain evidence="15 16">DSM 17721</strain>
    </source>
</reference>
<dbReference type="Gene3D" id="3.40.50.300">
    <property type="entry name" value="P-loop containing nucleotide triphosphate hydrolases"/>
    <property type="match status" value="2"/>
</dbReference>
<keyword evidence="5 12" id="KW-0378">Hydrolase</keyword>
<keyword evidence="4 12" id="KW-0547">Nucleotide-binding</keyword>
<dbReference type="NCBIfam" id="TIGR00595">
    <property type="entry name" value="priA"/>
    <property type="match status" value="1"/>
</dbReference>
<keyword evidence="1 12" id="KW-0639">Primosome</keyword>
<dbReference type="InterPro" id="IPR041222">
    <property type="entry name" value="PriA_3primeBD"/>
</dbReference>
<dbReference type="InterPro" id="IPR005259">
    <property type="entry name" value="PriA"/>
</dbReference>
<evidence type="ECO:0000256" key="12">
    <source>
        <dbReference type="HAMAP-Rule" id="MF_00983"/>
    </source>
</evidence>
<feature type="domain" description="Helicase C-terminal" evidence="14">
    <location>
        <begin position="545"/>
        <end position="707"/>
    </location>
</feature>
<dbReference type="PANTHER" id="PTHR30580">
    <property type="entry name" value="PRIMOSOMAL PROTEIN N"/>
    <property type="match status" value="1"/>
</dbReference>
<evidence type="ECO:0000256" key="1">
    <source>
        <dbReference type="ARBA" id="ARBA00022515"/>
    </source>
</evidence>
<dbReference type="Pfam" id="PF17764">
    <property type="entry name" value="PriA_3primeBD"/>
    <property type="match status" value="1"/>
</dbReference>
<dbReference type="SMART" id="SM00490">
    <property type="entry name" value="HELICc"/>
    <property type="match status" value="1"/>
</dbReference>
<evidence type="ECO:0000256" key="11">
    <source>
        <dbReference type="ARBA" id="ARBA00048988"/>
    </source>
</evidence>
<evidence type="ECO:0000256" key="2">
    <source>
        <dbReference type="ARBA" id="ARBA00022705"/>
    </source>
</evidence>
<dbReference type="RefSeq" id="WP_181549905.1">
    <property type="nucleotide sequence ID" value="NZ_JACDUS010000001.1"/>
</dbReference>
<evidence type="ECO:0000256" key="3">
    <source>
        <dbReference type="ARBA" id="ARBA00022723"/>
    </source>
</evidence>
<dbReference type="GO" id="GO:0005524">
    <property type="term" value="F:ATP binding"/>
    <property type="evidence" value="ECO:0007669"/>
    <property type="project" value="UniProtKB-UniRule"/>
</dbReference>
<accession>A0A7W0C733</accession>
<proteinExistence type="inferred from homology"/>
<comment type="function">
    <text evidence="12">Initiates the restart of stalled replication forks, which reloads the replicative helicase on sites other than the origin of replication. Recognizes and binds to abandoned replication forks and remodels them to uncover a helicase loading site. Promotes assembly of the primosome at these replication forks.</text>
</comment>
<keyword evidence="9 12" id="KW-0238">DNA-binding</keyword>
<comment type="subunit">
    <text evidence="12">Component of the replication restart primosome.</text>
</comment>
<dbReference type="Proteomes" id="UP000525298">
    <property type="component" value="Unassembled WGS sequence"/>
</dbReference>
<dbReference type="PROSITE" id="PS51194">
    <property type="entry name" value="HELICASE_CTER"/>
    <property type="match status" value="1"/>
</dbReference>
<dbReference type="GO" id="GO:0003677">
    <property type="term" value="F:DNA binding"/>
    <property type="evidence" value="ECO:0007669"/>
    <property type="project" value="UniProtKB-UniRule"/>
</dbReference>
<dbReference type="CDD" id="cd18804">
    <property type="entry name" value="SF2_C_priA"/>
    <property type="match status" value="1"/>
</dbReference>
<gene>
    <name evidence="12" type="primary">priA</name>
    <name evidence="15" type="ORF">HNR65_000562</name>
</gene>
<evidence type="ECO:0000256" key="10">
    <source>
        <dbReference type="ARBA" id="ARBA00023235"/>
    </source>
</evidence>
<dbReference type="AlphaFoldDB" id="A0A7W0C733"/>
<keyword evidence="2 12" id="KW-0235">DNA replication</keyword>
<organism evidence="15 16">
    <name type="scientific">Desulfosalsimonas propionicica</name>
    <dbReference type="NCBI Taxonomy" id="332175"/>
    <lineage>
        <taxon>Bacteria</taxon>
        <taxon>Pseudomonadati</taxon>
        <taxon>Thermodesulfobacteriota</taxon>
        <taxon>Desulfobacteria</taxon>
        <taxon>Desulfobacterales</taxon>
        <taxon>Desulfosalsimonadaceae</taxon>
        <taxon>Desulfosalsimonas</taxon>
    </lineage>
</organism>
<dbReference type="GO" id="GO:0008270">
    <property type="term" value="F:zinc ion binding"/>
    <property type="evidence" value="ECO:0007669"/>
    <property type="project" value="UniProtKB-UniRule"/>
</dbReference>